<feature type="region of interest" description="Disordered" evidence="1">
    <location>
        <begin position="378"/>
        <end position="399"/>
    </location>
</feature>
<evidence type="ECO:0000256" key="1">
    <source>
        <dbReference type="SAM" id="MobiDB-lite"/>
    </source>
</evidence>
<sequence length="427" mass="46870">MSTFNSEAKIPLPEFLKALTSNGVPALKAMGVAGKIYKIHNTRGQLAQLTDSKLKSTGIEDKDVRKLVLAAIKKAGYNKALPTHGAGTSSSSPSASSATSTSTSTGNTTYASTQPETITKGARKKRRRDDDLNEFLPDRPPDEGETFSSLDFHEILDETVLMSKFTVVNRAPIMTAWAFVVAERMGFQREEALSIATVYTEMNAISKGVSLGIYKEGKQEGREAKKDGSQPYVDLMGRRQVIFSGPLPRPPRQTDASLTIGTHHCLLLGSYSYIKRSLQQTTPQIIGALRLLSQTYSPSEINTQGYSLYVDFRPEVGGWGKKGQVKCEKILSLRKQKHPESPQQDVRPQPTTTKEEAPQACGADEMIVPVKIERLDVDNDKIEDTASHGDEEPDRKKIKGMSWEEYEAALDADDTFALAVDALDSLP</sequence>
<feature type="compositionally biased region" description="Basic and acidic residues" evidence="1">
    <location>
        <begin position="378"/>
        <end position="395"/>
    </location>
</feature>
<feature type="compositionally biased region" description="Polar residues" evidence="1">
    <location>
        <begin position="341"/>
        <end position="352"/>
    </location>
</feature>
<evidence type="ECO:0000313" key="3">
    <source>
        <dbReference type="Proteomes" id="UP001212997"/>
    </source>
</evidence>
<name>A0AAD5V7V3_9APHY</name>
<accession>A0AAD5V7V3</accession>
<feature type="compositionally biased region" description="Low complexity" evidence="1">
    <location>
        <begin position="83"/>
        <end position="113"/>
    </location>
</feature>
<comment type="caution">
    <text evidence="2">The sequence shown here is derived from an EMBL/GenBank/DDBJ whole genome shotgun (WGS) entry which is preliminary data.</text>
</comment>
<dbReference type="Proteomes" id="UP001212997">
    <property type="component" value="Unassembled WGS sequence"/>
</dbReference>
<organism evidence="2 3">
    <name type="scientific">Meripilus lineatus</name>
    <dbReference type="NCBI Taxonomy" id="2056292"/>
    <lineage>
        <taxon>Eukaryota</taxon>
        <taxon>Fungi</taxon>
        <taxon>Dikarya</taxon>
        <taxon>Basidiomycota</taxon>
        <taxon>Agaricomycotina</taxon>
        <taxon>Agaricomycetes</taxon>
        <taxon>Polyporales</taxon>
        <taxon>Meripilaceae</taxon>
        <taxon>Meripilus</taxon>
    </lineage>
</organism>
<protein>
    <submittedName>
        <fullName evidence="2">Uncharacterized protein</fullName>
    </submittedName>
</protein>
<evidence type="ECO:0000313" key="2">
    <source>
        <dbReference type="EMBL" id="KAJ3488378.1"/>
    </source>
</evidence>
<gene>
    <name evidence="2" type="ORF">NLI96_g2901</name>
</gene>
<proteinExistence type="predicted"/>
<feature type="region of interest" description="Disordered" evidence="1">
    <location>
        <begin position="80"/>
        <end position="147"/>
    </location>
</feature>
<feature type="region of interest" description="Disordered" evidence="1">
    <location>
        <begin position="334"/>
        <end position="359"/>
    </location>
</feature>
<dbReference type="EMBL" id="JANAWD010000068">
    <property type="protein sequence ID" value="KAJ3488378.1"/>
    <property type="molecule type" value="Genomic_DNA"/>
</dbReference>
<dbReference type="AlphaFoldDB" id="A0AAD5V7V3"/>
<reference evidence="2" key="1">
    <citation type="submission" date="2022-07" db="EMBL/GenBank/DDBJ databases">
        <title>Genome Sequence of Physisporinus lineatus.</title>
        <authorList>
            <person name="Buettner E."/>
        </authorList>
    </citation>
    <scope>NUCLEOTIDE SEQUENCE</scope>
    <source>
        <strain evidence="2">VT162</strain>
    </source>
</reference>
<keyword evidence="3" id="KW-1185">Reference proteome</keyword>